<dbReference type="SUPFAM" id="SSF51126">
    <property type="entry name" value="Pectin lyase-like"/>
    <property type="match status" value="1"/>
</dbReference>
<evidence type="ECO:0000313" key="2">
    <source>
        <dbReference type="Proteomes" id="UP000004508"/>
    </source>
</evidence>
<organism evidence="1 2">
    <name type="scientific">Ktedonobacter racemifer DSM 44963</name>
    <dbReference type="NCBI Taxonomy" id="485913"/>
    <lineage>
        <taxon>Bacteria</taxon>
        <taxon>Bacillati</taxon>
        <taxon>Chloroflexota</taxon>
        <taxon>Ktedonobacteria</taxon>
        <taxon>Ktedonobacterales</taxon>
        <taxon>Ktedonobacteraceae</taxon>
        <taxon>Ktedonobacter</taxon>
    </lineage>
</organism>
<sequence length="706" mass="77440">MSFDIERLYALLPAIYRIRDAEQGEPLKALLAVIAEQVAVTEENLAQLYDDQFIETCAGWVIPYIGDLIGYRGLYDINPAARAETGGTIDPLTAVHRAEVANTIGFRRRKGTVAMLEELARSTTNWSAHVVEFFQLLATTQYMKHLRPNNLYAPNLRRWEPLERLNSAFDSIAHTLDVRRIASGRGRYNIPNIGIFLWRLGAYGLSNSPAAQFSSDPYRYLFSPLGNNTPLFSRKQSLNEMSPLAVPTDVPMPISRRVLDSYLDSYYGDDSKSLLLNVNEHPVLPDPQQPSQKISDLIEVCNLSDLVDASNKVIGWAHVPQDKIAIDPVLGRIAFPPSKEAPTNVHVTFPYGFSADMGGGDYDRSSTLPLEQQTIGQVPTPNATIDDALQALSGDGVVLITDNGRYVGPKSISATKHIELRADNHQRPIVVPTDPTATAEIAISGDENAEVTLNGLLISGYTLRVTGNLSRLRLLHCTFVPGLTLSIDGTPQHSSVPSLIVEAVNVQVEIDSCIIGGLQVVSDNTHVQIANSIVDATAETLVAYSAPVDELAAGGPLHIENSTIIGKVHTSEMELASNTIFLASLAIGDTWLPLSAAVLSDRRQAGCVRFSYLPPASIVPHRYHCQPATDEDAVRMHPQFTSLRYGDPGYCQLCQRCAVEIRRGADDEAEMGAFHNLYQPQRETNLRVRLGEYLRFGLEAGIFYAS</sequence>
<keyword evidence="2" id="KW-1185">Reference proteome</keyword>
<comment type="caution">
    <text evidence="1">The sequence shown here is derived from an EMBL/GenBank/DDBJ whole genome shotgun (WGS) entry which is preliminary data.</text>
</comment>
<dbReference type="STRING" id="485913.Krac_5982"/>
<dbReference type="eggNOG" id="COG3292">
    <property type="taxonomic scope" value="Bacteria"/>
</dbReference>
<dbReference type="Proteomes" id="UP000004508">
    <property type="component" value="Unassembled WGS sequence"/>
</dbReference>
<dbReference type="InterPro" id="IPR011050">
    <property type="entry name" value="Pectin_lyase_fold/virulence"/>
</dbReference>
<evidence type="ECO:0000313" key="1">
    <source>
        <dbReference type="EMBL" id="EFH84867.1"/>
    </source>
</evidence>
<dbReference type="AlphaFoldDB" id="D6TXD4"/>
<name>D6TXD4_KTERA</name>
<dbReference type="OrthoDB" id="626916at2"/>
<gene>
    <name evidence="1" type="ORF">Krac_5982</name>
</gene>
<proteinExistence type="predicted"/>
<accession>D6TXD4</accession>
<dbReference type="EMBL" id="ADVG01000003">
    <property type="protein sequence ID" value="EFH84867.1"/>
    <property type="molecule type" value="Genomic_DNA"/>
</dbReference>
<dbReference type="RefSeq" id="WP_007916682.1">
    <property type="nucleotide sequence ID" value="NZ_ADVG01000003.1"/>
</dbReference>
<protein>
    <submittedName>
        <fullName evidence="1">Uncharacterized protein</fullName>
    </submittedName>
</protein>
<dbReference type="InParanoid" id="D6TXD4"/>
<reference evidence="1 2" key="1">
    <citation type="journal article" date="2011" name="Stand. Genomic Sci.">
        <title>Non-contiguous finished genome sequence and contextual data of the filamentous soil bacterium Ktedonobacter racemifer type strain (SOSP1-21).</title>
        <authorList>
            <person name="Chang Y.J."/>
            <person name="Land M."/>
            <person name="Hauser L."/>
            <person name="Chertkov O."/>
            <person name="Del Rio T.G."/>
            <person name="Nolan M."/>
            <person name="Copeland A."/>
            <person name="Tice H."/>
            <person name="Cheng J.F."/>
            <person name="Lucas S."/>
            <person name="Han C."/>
            <person name="Goodwin L."/>
            <person name="Pitluck S."/>
            <person name="Ivanova N."/>
            <person name="Ovchinikova G."/>
            <person name="Pati A."/>
            <person name="Chen A."/>
            <person name="Palaniappan K."/>
            <person name="Mavromatis K."/>
            <person name="Liolios K."/>
            <person name="Brettin T."/>
            <person name="Fiebig A."/>
            <person name="Rohde M."/>
            <person name="Abt B."/>
            <person name="Goker M."/>
            <person name="Detter J.C."/>
            <person name="Woyke T."/>
            <person name="Bristow J."/>
            <person name="Eisen J.A."/>
            <person name="Markowitz V."/>
            <person name="Hugenholtz P."/>
            <person name="Kyrpides N.C."/>
            <person name="Klenk H.P."/>
            <person name="Lapidus A."/>
        </authorList>
    </citation>
    <scope>NUCLEOTIDE SEQUENCE [LARGE SCALE GENOMIC DNA]</scope>
    <source>
        <strain evidence="2">DSM 44963</strain>
    </source>
</reference>